<dbReference type="Proteomes" id="UP000595841">
    <property type="component" value="Chromosome"/>
</dbReference>
<organism evidence="3 4">
    <name type="scientific">Paenibacillus sonchi</name>
    <dbReference type="NCBI Taxonomy" id="373687"/>
    <lineage>
        <taxon>Bacteria</taxon>
        <taxon>Bacillati</taxon>
        <taxon>Bacillota</taxon>
        <taxon>Bacilli</taxon>
        <taxon>Bacillales</taxon>
        <taxon>Paenibacillaceae</taxon>
        <taxon>Paenibacillus</taxon>
        <taxon>Paenibacillus sonchi group</taxon>
    </lineage>
</organism>
<dbReference type="PANTHER" id="PTHR10937">
    <property type="entry name" value="GLUCOSAMINE--FRUCTOSE-6-PHOSPHATE AMINOTRANSFERASE, ISOMERIZING"/>
    <property type="match status" value="1"/>
</dbReference>
<comment type="function">
    <text evidence="1">Catalyzes the conversion of a range of fructosamine 6-phosphates to glucose 6-phosphate and a free amino acid.</text>
</comment>
<evidence type="ECO:0000256" key="1">
    <source>
        <dbReference type="PIRNR" id="PIRNR009290"/>
    </source>
</evidence>
<sequence>MEIKDIISDIRSKLKENGGLKHIYFVACGGSQAAIFSGHYLIQKEARTFGTSIYNSSEFVHATPAMLDEQCIVVLCSLKATAETVQAVQLANERGAYTIAMTGFPTTEMATNGMYPVVYSNGEQQVYSQGNQSSVLRISFEILHQFEGYAHYQAALEAFTKVDSIVASARTYIKRIASRFADEYKDDEIFYVMASGPAYSTAYTMAYCHFMEMQWKHAVPMHSGEYFHGPFETTDKNIPIILFVSEGATRPLDERALTFLTRYAQRVTVIDAKELGINIIDDSVAEYFLSVIMIPVERDIVSRMAEIRNHSMNMRRYMWKVEY</sequence>
<dbReference type="Gene3D" id="1.10.10.2240">
    <property type="match status" value="1"/>
</dbReference>
<dbReference type="SUPFAM" id="SSF53697">
    <property type="entry name" value="SIS domain"/>
    <property type="match status" value="1"/>
</dbReference>
<dbReference type="InterPro" id="IPR001347">
    <property type="entry name" value="SIS_dom"/>
</dbReference>
<dbReference type="GO" id="GO:0097367">
    <property type="term" value="F:carbohydrate derivative binding"/>
    <property type="evidence" value="ECO:0007669"/>
    <property type="project" value="InterPro"/>
</dbReference>
<name>A0A974PCD3_9BACL</name>
<keyword evidence="1" id="KW-0119">Carbohydrate metabolism</keyword>
<dbReference type="GO" id="GO:0006487">
    <property type="term" value="P:protein N-linked glycosylation"/>
    <property type="evidence" value="ECO:0007669"/>
    <property type="project" value="TreeGrafter"/>
</dbReference>
<proteinExistence type="predicted"/>
<keyword evidence="1" id="KW-0378">Hydrolase</keyword>
<dbReference type="InterPro" id="IPR035490">
    <property type="entry name" value="GlmS/FrlB_SIS"/>
</dbReference>
<dbReference type="PROSITE" id="PS51464">
    <property type="entry name" value="SIS"/>
    <property type="match status" value="1"/>
</dbReference>
<comment type="subunit">
    <text evidence="1">Homooctamer.</text>
</comment>
<reference evidence="3 4" key="1">
    <citation type="submission" date="2021-01" db="EMBL/GenBank/DDBJ databases">
        <title>Whole genome sequence of Paenibacillus sonchi LMG 24727 for comparative genomics.</title>
        <authorList>
            <person name="Lee G."/>
            <person name="Kim M.-J."/>
            <person name="Lim K."/>
            <person name="Shin J.-H."/>
        </authorList>
    </citation>
    <scope>NUCLEOTIDE SEQUENCE [LARGE SCALE GENOMIC DNA]</scope>
    <source>
        <strain evidence="3 4">LMG 24727</strain>
    </source>
</reference>
<dbReference type="GO" id="GO:0006047">
    <property type="term" value="P:UDP-N-acetylglucosamine metabolic process"/>
    <property type="evidence" value="ECO:0007669"/>
    <property type="project" value="TreeGrafter"/>
</dbReference>
<dbReference type="EMBL" id="CP068595">
    <property type="protein sequence ID" value="QQZ60768.1"/>
    <property type="molecule type" value="Genomic_DNA"/>
</dbReference>
<dbReference type="Gene3D" id="3.40.50.10490">
    <property type="entry name" value="Glucose-6-phosphate isomerase like protein, domain 1"/>
    <property type="match status" value="1"/>
</dbReference>
<dbReference type="EC" id="3.5.-.-" evidence="1"/>
<evidence type="ECO:0000313" key="4">
    <source>
        <dbReference type="Proteomes" id="UP000595841"/>
    </source>
</evidence>
<dbReference type="PANTHER" id="PTHR10937:SF14">
    <property type="entry name" value="FRUCTOSELYSINE 6-PHOSPHATE DEGLYCASE"/>
    <property type="match status" value="1"/>
</dbReference>
<evidence type="ECO:0000313" key="3">
    <source>
        <dbReference type="EMBL" id="QQZ60768.1"/>
    </source>
</evidence>
<keyword evidence="4" id="KW-1185">Reference proteome</keyword>
<dbReference type="Pfam" id="PF01380">
    <property type="entry name" value="SIS"/>
    <property type="match status" value="1"/>
</dbReference>
<protein>
    <recommendedName>
        <fullName evidence="1">Fructosamine deglycase</fullName>
        <ecNumber evidence="1">3.5.-.-</ecNumber>
    </recommendedName>
</protein>
<evidence type="ECO:0000259" key="2">
    <source>
        <dbReference type="PROSITE" id="PS51464"/>
    </source>
</evidence>
<dbReference type="InterPro" id="IPR046348">
    <property type="entry name" value="SIS_dom_sf"/>
</dbReference>
<gene>
    <name evidence="3" type="ORF">JI735_30665</name>
</gene>
<dbReference type="RefSeq" id="WP_039836165.1">
    <property type="nucleotide sequence ID" value="NZ_CP068595.1"/>
</dbReference>
<feature type="domain" description="SIS" evidence="2">
    <location>
        <begin position="10"/>
        <end position="164"/>
    </location>
</feature>
<dbReference type="Gene3D" id="3.40.50.12570">
    <property type="match status" value="1"/>
</dbReference>
<dbReference type="GO" id="GO:0016787">
    <property type="term" value="F:hydrolase activity"/>
    <property type="evidence" value="ECO:0007669"/>
    <property type="project" value="UniProtKB-KW"/>
</dbReference>
<accession>A0A974PCD3</accession>
<dbReference type="InterPro" id="IPR024713">
    <property type="entry name" value="Fructosamine_deglycase_FrlB"/>
</dbReference>
<dbReference type="GO" id="GO:0006002">
    <property type="term" value="P:fructose 6-phosphate metabolic process"/>
    <property type="evidence" value="ECO:0007669"/>
    <property type="project" value="TreeGrafter"/>
</dbReference>
<dbReference type="PIRSF" id="PIRSF009290">
    <property type="entry name" value="FrlB"/>
    <property type="match status" value="1"/>
</dbReference>
<dbReference type="CDD" id="cd05009">
    <property type="entry name" value="SIS_GlmS_GlmD_2"/>
    <property type="match status" value="1"/>
</dbReference>
<dbReference type="AlphaFoldDB" id="A0A974PCD3"/>
<dbReference type="KEGG" id="pson:JI735_30665"/>
<dbReference type="GO" id="GO:0004360">
    <property type="term" value="F:glutamine-fructose-6-phosphate transaminase (isomerizing) activity"/>
    <property type="evidence" value="ECO:0007669"/>
    <property type="project" value="TreeGrafter"/>
</dbReference>